<feature type="transmembrane region" description="Helical" evidence="6">
    <location>
        <begin position="173"/>
        <end position="192"/>
    </location>
</feature>
<sequence length="282" mass="32513">MKIENRVYKPQFWVQASQNFIQKEGLDAVTVLAYASLVGLVPFLTIIFSVFSMSGSFESIQTDVMDKIMHHLLPESTPKVEFYFRQFSEKARELQGIGILTMLAIALILLWTVDKKINLMWSKHLQRTWWVSLLRYLGVSIIGPILLGISLVLNSMLMAGPLFPVLQEQTWVLNQAPVLINILGFAFIYHFVPIHPIKVSYAFIGALFASMELELLKFLFSFYVDWFPTVSIVYGAFAVIPLFLFWLYLLWFVIIFNASVVHQLTLERRPVLPWRKKSSSLI</sequence>
<keyword evidence="2" id="KW-1003">Cell membrane</keyword>
<dbReference type="GO" id="GO:0005886">
    <property type="term" value="C:plasma membrane"/>
    <property type="evidence" value="ECO:0007669"/>
    <property type="project" value="UniProtKB-SubCell"/>
</dbReference>
<dbReference type="EMBL" id="CP032096">
    <property type="protein sequence ID" value="QBZ83801.1"/>
    <property type="molecule type" value="Genomic_DNA"/>
</dbReference>
<dbReference type="NCBIfam" id="TIGR00765">
    <property type="entry name" value="yihY_not_rbn"/>
    <property type="match status" value="1"/>
</dbReference>
<feature type="transmembrane region" description="Helical" evidence="6">
    <location>
        <begin position="232"/>
        <end position="260"/>
    </location>
</feature>
<dbReference type="InterPro" id="IPR017039">
    <property type="entry name" value="Virul_fac_BrkB"/>
</dbReference>
<keyword evidence="3 6" id="KW-0812">Transmembrane</keyword>
<dbReference type="AlphaFoldDB" id="A0A4P7P0X4"/>
<proteinExistence type="predicted"/>
<keyword evidence="4 6" id="KW-1133">Transmembrane helix</keyword>
<evidence type="ECO:0000313" key="8">
    <source>
        <dbReference type="Proteomes" id="UP000296201"/>
    </source>
</evidence>
<feature type="transmembrane region" description="Helical" evidence="6">
    <location>
        <begin position="31"/>
        <end position="51"/>
    </location>
</feature>
<accession>A0A4P7P0X4</accession>
<gene>
    <name evidence="7" type="ORF">GHNINEIG_01863</name>
</gene>
<dbReference type="PIRSF" id="PIRSF035875">
    <property type="entry name" value="RNase_BN"/>
    <property type="match status" value="1"/>
</dbReference>
<comment type="subcellular location">
    <subcellularLocation>
        <location evidence="1">Cell membrane</location>
        <topology evidence="1">Multi-pass membrane protein</topology>
    </subcellularLocation>
</comment>
<feature type="transmembrane region" description="Helical" evidence="6">
    <location>
        <begin position="94"/>
        <end position="113"/>
    </location>
</feature>
<evidence type="ECO:0000256" key="5">
    <source>
        <dbReference type="ARBA" id="ARBA00023136"/>
    </source>
</evidence>
<protein>
    <submittedName>
        <fullName evidence="7">Ribonuclease BN</fullName>
    </submittedName>
</protein>
<keyword evidence="5 6" id="KW-0472">Membrane</keyword>
<evidence type="ECO:0000256" key="6">
    <source>
        <dbReference type="SAM" id="Phobius"/>
    </source>
</evidence>
<name>A0A4P7P0X4_9GAMM</name>
<feature type="transmembrane region" description="Helical" evidence="6">
    <location>
        <begin position="133"/>
        <end position="153"/>
    </location>
</feature>
<dbReference type="Proteomes" id="UP000296201">
    <property type="component" value="Chromosome"/>
</dbReference>
<evidence type="ECO:0000256" key="4">
    <source>
        <dbReference type="ARBA" id="ARBA00022989"/>
    </source>
</evidence>
<keyword evidence="8" id="KW-1185">Reference proteome</keyword>
<dbReference type="Pfam" id="PF03631">
    <property type="entry name" value="Virul_fac_BrkB"/>
    <property type="match status" value="1"/>
</dbReference>
<dbReference type="OrthoDB" id="9808671at2"/>
<reference evidence="7 8" key="1">
    <citation type="submission" date="2018-08" db="EMBL/GenBank/DDBJ databases">
        <title>Horizontal acquisition of hydrogen conversion ability and other habitat adaptations in Hydrogenovibrio crunogenus strains.</title>
        <authorList>
            <person name="Gonnella G."/>
            <person name="Adam N."/>
            <person name="Perner M."/>
        </authorList>
    </citation>
    <scope>NUCLEOTIDE SEQUENCE [LARGE SCALE GENOMIC DNA]</scope>
    <source>
        <strain evidence="7 8">SP-41</strain>
    </source>
</reference>
<dbReference type="PANTHER" id="PTHR30213">
    <property type="entry name" value="INNER MEMBRANE PROTEIN YHJD"/>
    <property type="match status" value="1"/>
</dbReference>
<evidence type="ECO:0000256" key="2">
    <source>
        <dbReference type="ARBA" id="ARBA00022475"/>
    </source>
</evidence>
<dbReference type="PANTHER" id="PTHR30213:SF0">
    <property type="entry name" value="UPF0761 MEMBRANE PROTEIN YIHY"/>
    <property type="match status" value="1"/>
</dbReference>
<evidence type="ECO:0000256" key="1">
    <source>
        <dbReference type="ARBA" id="ARBA00004651"/>
    </source>
</evidence>
<evidence type="ECO:0000256" key="3">
    <source>
        <dbReference type="ARBA" id="ARBA00022692"/>
    </source>
</evidence>
<dbReference type="RefSeq" id="WP_135796394.1">
    <property type="nucleotide sequence ID" value="NZ_CP032096.1"/>
</dbReference>
<evidence type="ECO:0000313" key="7">
    <source>
        <dbReference type="EMBL" id="QBZ83801.1"/>
    </source>
</evidence>
<feature type="transmembrane region" description="Helical" evidence="6">
    <location>
        <begin position="199"/>
        <end position="220"/>
    </location>
</feature>
<organism evidence="7 8">
    <name type="scientific">Hydrogenovibrio crunogenus</name>
    <dbReference type="NCBI Taxonomy" id="39765"/>
    <lineage>
        <taxon>Bacteria</taxon>
        <taxon>Pseudomonadati</taxon>
        <taxon>Pseudomonadota</taxon>
        <taxon>Gammaproteobacteria</taxon>
        <taxon>Thiotrichales</taxon>
        <taxon>Piscirickettsiaceae</taxon>
        <taxon>Hydrogenovibrio</taxon>
    </lineage>
</organism>